<dbReference type="PANTHER" id="PTHR30399">
    <property type="entry name" value="UNCHARACTERIZED PROTEIN YGJP"/>
    <property type="match status" value="1"/>
</dbReference>
<organism evidence="3 4">
    <name type="scientific">Tannerella forsythia</name>
    <name type="common">Bacteroides forsythus</name>
    <dbReference type="NCBI Taxonomy" id="28112"/>
    <lineage>
        <taxon>Bacteria</taxon>
        <taxon>Pseudomonadati</taxon>
        <taxon>Bacteroidota</taxon>
        <taxon>Bacteroidia</taxon>
        <taxon>Bacteroidales</taxon>
        <taxon>Tannerellaceae</taxon>
        <taxon>Tannerella</taxon>
    </lineage>
</organism>
<dbReference type="Proteomes" id="UP000219259">
    <property type="component" value="Unassembled WGS sequence"/>
</dbReference>
<dbReference type="EMBL" id="NSLJ01000011">
    <property type="protein sequence ID" value="PDP43985.1"/>
    <property type="molecule type" value="Genomic_DNA"/>
</dbReference>
<dbReference type="Proteomes" id="UP000182057">
    <property type="component" value="Unassembled WGS sequence"/>
</dbReference>
<reference evidence="3 4" key="1">
    <citation type="submission" date="2016-09" db="EMBL/GenBank/DDBJ databases">
        <authorList>
            <person name="Capua I."/>
            <person name="De Benedictis P."/>
            <person name="Joannis T."/>
            <person name="Lombin L.H."/>
            <person name="Cattoli G."/>
        </authorList>
    </citation>
    <scope>NUCLEOTIDE SEQUENCE [LARGE SCALE GENOMIC DNA]</scope>
    <source>
        <strain evidence="3 4">UB20</strain>
    </source>
</reference>
<dbReference type="InterPro" id="IPR002725">
    <property type="entry name" value="YgjP-like_metallopeptidase"/>
</dbReference>
<dbReference type="PANTHER" id="PTHR30399:SF1">
    <property type="entry name" value="UTP PYROPHOSPHATASE"/>
    <property type="match status" value="1"/>
</dbReference>
<evidence type="ECO:0000313" key="2">
    <source>
        <dbReference type="EMBL" id="PDP43985.1"/>
    </source>
</evidence>
<dbReference type="GeneID" id="34759104"/>
<dbReference type="EMBL" id="FMMM01000061">
    <property type="protein sequence ID" value="SCQ22499.1"/>
    <property type="molecule type" value="Genomic_DNA"/>
</dbReference>
<dbReference type="AlphaFoldDB" id="A0A1D3UN16"/>
<gene>
    <name evidence="2" type="ORF">CLI86_05555</name>
    <name evidence="3" type="ORF">TFUB20_01733</name>
</gene>
<dbReference type="CDD" id="cd07344">
    <property type="entry name" value="M48_yhfN_like"/>
    <property type="match status" value="1"/>
</dbReference>
<dbReference type="OMA" id="TQKSRWG"/>
<evidence type="ECO:0000313" key="4">
    <source>
        <dbReference type="Proteomes" id="UP000182057"/>
    </source>
</evidence>
<dbReference type="Gene3D" id="3.30.2010.10">
    <property type="entry name" value="Metalloproteases ('zincins'), catalytic domain"/>
    <property type="match status" value="1"/>
</dbReference>
<feature type="domain" description="YgjP-like metallopeptidase" evidence="1">
    <location>
        <begin position="23"/>
        <end position="228"/>
    </location>
</feature>
<evidence type="ECO:0000259" key="1">
    <source>
        <dbReference type="Pfam" id="PF01863"/>
    </source>
</evidence>
<sequence length="232" mass="27461">MNEQEIFDEVLGMIRLRRHPRARRYTLRVENGQVIGTLPVRGSEREMLAFISQHRTKLQELLTRNTTRRFDEQTDWQTLTFHLRIFRCPRTSFYMTLKEGILHLACPEATDFGSEPVQKILRAMIGRALRHEALRVLPKRLAALAARYGFSYTRVTVRDMRTRWGSCSSERRISLALSLMTLPEHLIDYVLLHELCHTVEMNHSQQFWLLMNRVTDGQAQKLRRDLRKQSVW</sequence>
<accession>A0A1D3UN16</accession>
<proteinExistence type="predicted"/>
<evidence type="ECO:0000313" key="3">
    <source>
        <dbReference type="EMBL" id="SCQ22499.1"/>
    </source>
</evidence>
<protein>
    <submittedName>
        <fullName evidence="2">M48 family peptidase</fullName>
    </submittedName>
    <submittedName>
        <fullName evidence="3">WLM domain protein</fullName>
    </submittedName>
</protein>
<evidence type="ECO:0000313" key="5">
    <source>
        <dbReference type="Proteomes" id="UP000219259"/>
    </source>
</evidence>
<name>A0A1D3UN16_TANFO</name>
<dbReference type="OrthoDB" id="9811177at2"/>
<dbReference type="RefSeq" id="WP_014225331.1">
    <property type="nucleotide sequence ID" value="NZ_CALHNL010000084.1"/>
</dbReference>
<dbReference type="InterPro" id="IPR053136">
    <property type="entry name" value="UTP_pyrophosphatase-like"/>
</dbReference>
<reference evidence="2 5" key="2">
    <citation type="submission" date="2017-09" db="EMBL/GenBank/DDBJ databases">
        <title>Phase variable restriction modification systems are present in the genome sequences of periodontal pathogens Prevotella intermedia, Tannerella forsythia and Porphyromonas gingivalis.</title>
        <authorList>
            <person name="Haigh R.D."/>
            <person name="Crawford L."/>
            <person name="Ralph J."/>
            <person name="Wanford J."/>
            <person name="Vartoukian S.R."/>
            <person name="Hijazib K."/>
            <person name="Wade W."/>
            <person name="Oggioni M.R."/>
        </authorList>
    </citation>
    <scope>NUCLEOTIDE SEQUENCE [LARGE SCALE GENOMIC DNA]</scope>
    <source>
        <strain evidence="2 5">WW11663</strain>
    </source>
</reference>
<dbReference type="Pfam" id="PF01863">
    <property type="entry name" value="YgjP-like"/>
    <property type="match status" value="1"/>
</dbReference>